<accession>A0ABD2NHH9</accession>
<name>A0ABD2NHH9_9CUCU</name>
<evidence type="ECO:0000313" key="2">
    <source>
        <dbReference type="Proteomes" id="UP001516400"/>
    </source>
</evidence>
<keyword evidence="2" id="KW-1185">Reference proteome</keyword>
<organism evidence="1 2">
    <name type="scientific">Cryptolaemus montrouzieri</name>
    <dbReference type="NCBI Taxonomy" id="559131"/>
    <lineage>
        <taxon>Eukaryota</taxon>
        <taxon>Metazoa</taxon>
        <taxon>Ecdysozoa</taxon>
        <taxon>Arthropoda</taxon>
        <taxon>Hexapoda</taxon>
        <taxon>Insecta</taxon>
        <taxon>Pterygota</taxon>
        <taxon>Neoptera</taxon>
        <taxon>Endopterygota</taxon>
        <taxon>Coleoptera</taxon>
        <taxon>Polyphaga</taxon>
        <taxon>Cucujiformia</taxon>
        <taxon>Coccinelloidea</taxon>
        <taxon>Coccinellidae</taxon>
        <taxon>Scymninae</taxon>
        <taxon>Scymnini</taxon>
        <taxon>Cryptolaemus</taxon>
    </lineage>
</organism>
<comment type="caution">
    <text evidence="1">The sequence shown here is derived from an EMBL/GenBank/DDBJ whole genome shotgun (WGS) entry which is preliminary data.</text>
</comment>
<sequence length="143" mass="16436">MPAGIQKTLIIADSLSSLQVMQQVYSDYPLVTRIEERIHSATEMIKKIRFICVLKHVGISGNECVERIAGETMDERAIIVQKEVLHFDFKNFVKTVVLNSWRAKWQTSRTKLKEIKDLITPWKTTPQTRQHQAILTGTLTNTL</sequence>
<reference evidence="1 2" key="1">
    <citation type="journal article" date="2021" name="BMC Biol.">
        <title>Horizontally acquired antibacterial genes associated with adaptive radiation of ladybird beetles.</title>
        <authorList>
            <person name="Li H.S."/>
            <person name="Tang X.F."/>
            <person name="Huang Y.H."/>
            <person name="Xu Z.Y."/>
            <person name="Chen M.L."/>
            <person name="Du X.Y."/>
            <person name="Qiu B.Y."/>
            <person name="Chen P.T."/>
            <person name="Zhang W."/>
            <person name="Slipinski A."/>
            <person name="Escalona H.E."/>
            <person name="Waterhouse R.M."/>
            <person name="Zwick A."/>
            <person name="Pang H."/>
        </authorList>
    </citation>
    <scope>NUCLEOTIDE SEQUENCE [LARGE SCALE GENOMIC DNA]</scope>
    <source>
        <strain evidence="1">SYSU2018</strain>
    </source>
</reference>
<gene>
    <name evidence="1" type="ORF">HHI36_013408</name>
</gene>
<dbReference type="AlphaFoldDB" id="A0ABD2NHH9"/>
<evidence type="ECO:0008006" key="3">
    <source>
        <dbReference type="Google" id="ProtNLM"/>
    </source>
</evidence>
<protein>
    <recommendedName>
        <fullName evidence="3">RNase H type-1 domain-containing protein</fullName>
    </recommendedName>
</protein>
<proteinExistence type="predicted"/>
<evidence type="ECO:0000313" key="1">
    <source>
        <dbReference type="EMBL" id="KAL3278064.1"/>
    </source>
</evidence>
<dbReference type="EMBL" id="JABFTP020000103">
    <property type="protein sequence ID" value="KAL3278064.1"/>
    <property type="molecule type" value="Genomic_DNA"/>
</dbReference>
<dbReference type="Proteomes" id="UP001516400">
    <property type="component" value="Unassembled WGS sequence"/>
</dbReference>